<dbReference type="GO" id="GO:0000139">
    <property type="term" value="C:Golgi membrane"/>
    <property type="evidence" value="ECO:0007669"/>
    <property type="project" value="TreeGrafter"/>
</dbReference>
<dbReference type="InterPro" id="IPR002884">
    <property type="entry name" value="P_dom"/>
</dbReference>
<evidence type="ECO:0000256" key="1">
    <source>
        <dbReference type="ARBA" id="ARBA00022670"/>
    </source>
</evidence>
<evidence type="ECO:0000259" key="4">
    <source>
        <dbReference type="Pfam" id="PF01483"/>
    </source>
</evidence>
<sequence>PNLTWRDIMYLTVLSSRAYAIPSNTQIIQNAAGFNVSSRYGFGLMDAGLMTWYASGWKNVPTMSTCETNIMNPNMTIESNSSKIFSVDLTECQTSNDVKRQVNYIEQVQIFITLTAKNRGQTEIYLYSPSNTKTQILPVRINK</sequence>
<dbReference type="AlphaFoldDB" id="A0A820MRT0"/>
<accession>A0A820MRT0</accession>
<protein>
    <recommendedName>
        <fullName evidence="4">P/Homo B domain-containing protein</fullName>
    </recommendedName>
</protein>
<evidence type="ECO:0000313" key="6">
    <source>
        <dbReference type="Proteomes" id="UP000663881"/>
    </source>
</evidence>
<dbReference type="SUPFAM" id="SSF49785">
    <property type="entry name" value="Galactose-binding domain-like"/>
    <property type="match status" value="1"/>
</dbReference>
<evidence type="ECO:0000313" key="5">
    <source>
        <dbReference type="EMBL" id="CAF4378583.1"/>
    </source>
</evidence>
<evidence type="ECO:0000256" key="3">
    <source>
        <dbReference type="ARBA" id="ARBA00022825"/>
    </source>
</evidence>
<keyword evidence="2" id="KW-0378">Hydrolase</keyword>
<evidence type="ECO:0000256" key="2">
    <source>
        <dbReference type="ARBA" id="ARBA00022801"/>
    </source>
</evidence>
<keyword evidence="3" id="KW-0720">Serine protease</keyword>
<dbReference type="InterPro" id="IPR008979">
    <property type="entry name" value="Galactose-bd-like_sf"/>
</dbReference>
<dbReference type="PANTHER" id="PTHR42884">
    <property type="entry name" value="PROPROTEIN CONVERTASE SUBTILISIN/KEXIN-RELATED"/>
    <property type="match status" value="1"/>
</dbReference>
<name>A0A820MRT0_9BILA</name>
<gene>
    <name evidence="5" type="ORF">OKA104_LOCUS50227</name>
</gene>
<comment type="caution">
    <text evidence="5">The sequence shown here is derived from an EMBL/GenBank/DDBJ whole genome shotgun (WGS) entry which is preliminary data.</text>
</comment>
<dbReference type="EMBL" id="CAJOAY010024874">
    <property type="protein sequence ID" value="CAF4378583.1"/>
    <property type="molecule type" value="Genomic_DNA"/>
</dbReference>
<feature type="domain" description="P/Homo B" evidence="4">
    <location>
        <begin position="105"/>
        <end position="140"/>
    </location>
</feature>
<dbReference type="Pfam" id="PF01483">
    <property type="entry name" value="P_proprotein"/>
    <property type="match status" value="1"/>
</dbReference>
<dbReference type="GO" id="GO:0004252">
    <property type="term" value="F:serine-type endopeptidase activity"/>
    <property type="evidence" value="ECO:0007669"/>
    <property type="project" value="InterPro"/>
</dbReference>
<organism evidence="5 6">
    <name type="scientific">Adineta steineri</name>
    <dbReference type="NCBI Taxonomy" id="433720"/>
    <lineage>
        <taxon>Eukaryota</taxon>
        <taxon>Metazoa</taxon>
        <taxon>Spiralia</taxon>
        <taxon>Gnathifera</taxon>
        <taxon>Rotifera</taxon>
        <taxon>Eurotatoria</taxon>
        <taxon>Bdelloidea</taxon>
        <taxon>Adinetida</taxon>
        <taxon>Adinetidae</taxon>
        <taxon>Adineta</taxon>
    </lineage>
</organism>
<keyword evidence="1" id="KW-0645">Protease</keyword>
<dbReference type="Proteomes" id="UP000663881">
    <property type="component" value="Unassembled WGS sequence"/>
</dbReference>
<reference evidence="5" key="1">
    <citation type="submission" date="2021-02" db="EMBL/GenBank/DDBJ databases">
        <authorList>
            <person name="Nowell W R."/>
        </authorList>
    </citation>
    <scope>NUCLEOTIDE SEQUENCE</scope>
</reference>
<dbReference type="Gene3D" id="2.60.120.260">
    <property type="entry name" value="Galactose-binding domain-like"/>
    <property type="match status" value="1"/>
</dbReference>
<dbReference type="PANTHER" id="PTHR42884:SF14">
    <property type="entry name" value="NEUROENDOCRINE CONVERTASE 1"/>
    <property type="match status" value="1"/>
</dbReference>
<feature type="non-terminal residue" evidence="5">
    <location>
        <position position="1"/>
    </location>
</feature>
<dbReference type="GO" id="GO:0005802">
    <property type="term" value="C:trans-Golgi network"/>
    <property type="evidence" value="ECO:0007669"/>
    <property type="project" value="TreeGrafter"/>
</dbReference>
<proteinExistence type="predicted"/>
<dbReference type="GO" id="GO:0016485">
    <property type="term" value="P:protein processing"/>
    <property type="evidence" value="ECO:0007669"/>
    <property type="project" value="TreeGrafter"/>
</dbReference>